<evidence type="ECO:0000313" key="1">
    <source>
        <dbReference type="EMBL" id="TNJ27492.1"/>
    </source>
</evidence>
<reference evidence="1 2" key="1">
    <citation type="submission" date="2019-05" db="EMBL/GenBank/DDBJ databases">
        <title>The compact genome of Giardia muris reveals important steps in the evolution of intestinal protozoan parasites.</title>
        <authorList>
            <person name="Xu F."/>
            <person name="Jimenez-Gonzalez A."/>
            <person name="Einarsson E."/>
            <person name="Astvaldsson A."/>
            <person name="Peirasmaki D."/>
            <person name="Eckmann L."/>
            <person name="Andersson J.O."/>
            <person name="Svard S.G."/>
            <person name="Jerlstrom-Hultqvist J."/>
        </authorList>
    </citation>
    <scope>NUCLEOTIDE SEQUENCE [LARGE SCALE GENOMIC DNA]</scope>
    <source>
        <strain evidence="1 2">Roberts-Thomson</strain>
    </source>
</reference>
<keyword evidence="2" id="KW-1185">Reference proteome</keyword>
<name>A0A4Z1SNV6_GIAMU</name>
<dbReference type="VEuPathDB" id="GiardiaDB:GMRT_10795"/>
<comment type="caution">
    <text evidence="1">The sequence shown here is derived from an EMBL/GenBank/DDBJ whole genome shotgun (WGS) entry which is preliminary data.</text>
</comment>
<accession>A0A4Z1SNV6</accession>
<dbReference type="AlphaFoldDB" id="A0A4Z1SNV6"/>
<protein>
    <submittedName>
        <fullName evidence="1">Uncharacterized protein</fullName>
    </submittedName>
</protein>
<dbReference type="Proteomes" id="UP000315496">
    <property type="component" value="Chromosome 3"/>
</dbReference>
<proteinExistence type="predicted"/>
<gene>
    <name evidence="1" type="ORF">GMRT_10795</name>
</gene>
<sequence>MVLCPQDPTCEESEGDELGELIRNDNLAALIAHDGIAFQLRCREELLIEYLQTPTTLAQLLTLIFRDDCDQEEANCAITVVQACENISQVLSVITDTPGLLSIPFDSLRRHSTLLPRGHYEVPRRFQHISRSFGQVLKSLMWSTKRLLSILSFLRERREYLALWLQMACDSYVMDAFSFLLYDSSRKAEIAEEVARFVCDVGIIDVVAANIVDVTISTEYAGALAQLLCVIVIGRLPAVAEQVHAQLPRFLSFLLETKFTEPEAQSRIEVIGDLILCCMSMTCVQEAGIYNVHLEELNSLSEAVVGRRREELERCYAGSDQPQLTPLGIAPIDDYEKMYFPIHVALARLCQRIPHQLEILQGRFARSVSFGVVVLLRLAARVLSIAADVRNSLAPRRDSFRETFNSIILTDPYSYSPTTPAALPDSGDTGAGGAPDISFVAVVQAAGVPLGLGVVHFARAFVSCGLHRIAVQMLEKFPNATCVHYLASRILMSLIEYGPVSPDVCLATIETSGLLRELETISFAAYQPPRDRNSRVVHVILVARFALRTAFGVPDEGVLLSKLRKLDSHRIIVPGCRLTEPVAYPMSLSTATTFEERCVFPELLRLLRQSHAYVMFSRVYLEIDERVDAVFSEP</sequence>
<evidence type="ECO:0000313" key="2">
    <source>
        <dbReference type="Proteomes" id="UP000315496"/>
    </source>
</evidence>
<dbReference type="EMBL" id="VDLU01000003">
    <property type="protein sequence ID" value="TNJ27492.1"/>
    <property type="molecule type" value="Genomic_DNA"/>
</dbReference>
<dbReference type="PROSITE" id="PS50890">
    <property type="entry name" value="PUA"/>
    <property type="match status" value="1"/>
</dbReference>
<organism evidence="1 2">
    <name type="scientific">Giardia muris</name>
    <dbReference type="NCBI Taxonomy" id="5742"/>
    <lineage>
        <taxon>Eukaryota</taxon>
        <taxon>Metamonada</taxon>
        <taxon>Diplomonadida</taxon>
        <taxon>Hexamitidae</taxon>
        <taxon>Giardiinae</taxon>
        <taxon>Giardia</taxon>
    </lineage>
</organism>